<evidence type="ECO:0000256" key="3">
    <source>
        <dbReference type="ARBA" id="ARBA00022771"/>
    </source>
</evidence>
<dbReference type="PANTHER" id="PTHR46174:SF1">
    <property type="entry name" value="CXXC-TYPE ZINC FINGER PROTEIN 1"/>
    <property type="match status" value="1"/>
</dbReference>
<dbReference type="GO" id="GO:0048188">
    <property type="term" value="C:Set1C/COMPASS complex"/>
    <property type="evidence" value="ECO:0007669"/>
    <property type="project" value="InterPro"/>
</dbReference>
<evidence type="ECO:0000313" key="8">
    <source>
        <dbReference type="Proteomes" id="UP000828390"/>
    </source>
</evidence>
<reference evidence="7" key="2">
    <citation type="submission" date="2020-11" db="EMBL/GenBank/DDBJ databases">
        <authorList>
            <person name="McCartney M.A."/>
            <person name="Auch B."/>
            <person name="Kono T."/>
            <person name="Mallez S."/>
            <person name="Becker A."/>
            <person name="Gohl D.M."/>
            <person name="Silverstein K.A.T."/>
            <person name="Koren S."/>
            <person name="Bechman K.B."/>
            <person name="Herman A."/>
            <person name="Abrahante J.E."/>
            <person name="Garbe J."/>
        </authorList>
    </citation>
    <scope>NUCLEOTIDE SEQUENCE</scope>
    <source>
        <strain evidence="7">Duluth1</strain>
        <tissue evidence="7">Whole animal</tissue>
    </source>
</reference>
<dbReference type="SMART" id="SM00249">
    <property type="entry name" value="PHD"/>
    <property type="match status" value="1"/>
</dbReference>
<sequence length="97" mass="11099">MTQIHDRLKPCRDRKIPKYIQEWKADPVGVNTSDPEQVFCTCRKPWNGRFMIASDYCDEWFHGACVNISPTTLSIDKYKCVKCKEGGPVGHHDVALS</sequence>
<dbReference type="InterPro" id="IPR011011">
    <property type="entry name" value="Znf_FYVE_PHD"/>
</dbReference>
<dbReference type="InterPro" id="IPR037869">
    <property type="entry name" value="Spp1/CFP1"/>
</dbReference>
<organism evidence="7 8">
    <name type="scientific">Dreissena polymorpha</name>
    <name type="common">Zebra mussel</name>
    <name type="synonym">Mytilus polymorpha</name>
    <dbReference type="NCBI Taxonomy" id="45954"/>
    <lineage>
        <taxon>Eukaryota</taxon>
        <taxon>Metazoa</taxon>
        <taxon>Spiralia</taxon>
        <taxon>Lophotrochozoa</taxon>
        <taxon>Mollusca</taxon>
        <taxon>Bivalvia</taxon>
        <taxon>Autobranchia</taxon>
        <taxon>Heteroconchia</taxon>
        <taxon>Euheterodonta</taxon>
        <taxon>Imparidentia</taxon>
        <taxon>Neoheterodontei</taxon>
        <taxon>Myida</taxon>
        <taxon>Dreissenoidea</taxon>
        <taxon>Dreissenidae</taxon>
        <taxon>Dreissena</taxon>
    </lineage>
</organism>
<comment type="caution">
    <text evidence="7">The sequence shown here is derived from an EMBL/GenBank/DDBJ whole genome shotgun (WGS) entry which is preliminary data.</text>
</comment>
<name>A0A9D4FAN0_DREPO</name>
<dbReference type="PANTHER" id="PTHR46174">
    <property type="entry name" value="CXXC-TYPE ZINC FINGER PROTEIN 1"/>
    <property type="match status" value="1"/>
</dbReference>
<keyword evidence="8" id="KW-1185">Reference proteome</keyword>
<keyword evidence="5" id="KW-0539">Nucleus</keyword>
<keyword evidence="2" id="KW-0479">Metal-binding</keyword>
<dbReference type="GO" id="GO:0045893">
    <property type="term" value="P:positive regulation of DNA-templated transcription"/>
    <property type="evidence" value="ECO:0007669"/>
    <property type="project" value="TreeGrafter"/>
</dbReference>
<dbReference type="AlphaFoldDB" id="A0A9D4FAN0"/>
<dbReference type="SUPFAM" id="SSF57903">
    <property type="entry name" value="FYVE/PHD zinc finger"/>
    <property type="match status" value="1"/>
</dbReference>
<evidence type="ECO:0000259" key="6">
    <source>
        <dbReference type="SMART" id="SM00249"/>
    </source>
</evidence>
<protein>
    <recommendedName>
        <fullName evidence="6">Zinc finger PHD-type domain-containing protein</fullName>
    </recommendedName>
</protein>
<keyword evidence="4" id="KW-0862">Zinc</keyword>
<dbReference type="Gene3D" id="3.30.40.10">
    <property type="entry name" value="Zinc/RING finger domain, C3HC4 (zinc finger)"/>
    <property type="match status" value="1"/>
</dbReference>
<evidence type="ECO:0000256" key="5">
    <source>
        <dbReference type="ARBA" id="ARBA00023242"/>
    </source>
</evidence>
<comment type="subcellular location">
    <subcellularLocation>
        <location evidence="1">Nucleus</location>
    </subcellularLocation>
</comment>
<reference evidence="7" key="1">
    <citation type="journal article" date="2019" name="bioRxiv">
        <title>The Genome of the Zebra Mussel, Dreissena polymorpha: A Resource for Invasive Species Research.</title>
        <authorList>
            <person name="McCartney M.A."/>
            <person name="Auch B."/>
            <person name="Kono T."/>
            <person name="Mallez S."/>
            <person name="Zhang Y."/>
            <person name="Obille A."/>
            <person name="Becker A."/>
            <person name="Abrahante J.E."/>
            <person name="Garbe J."/>
            <person name="Badalamenti J.P."/>
            <person name="Herman A."/>
            <person name="Mangelson H."/>
            <person name="Liachko I."/>
            <person name="Sullivan S."/>
            <person name="Sone E.D."/>
            <person name="Koren S."/>
            <person name="Silverstein K.A.T."/>
            <person name="Beckman K.B."/>
            <person name="Gohl D.M."/>
        </authorList>
    </citation>
    <scope>NUCLEOTIDE SEQUENCE</scope>
    <source>
        <strain evidence="7">Duluth1</strain>
        <tissue evidence="7">Whole animal</tissue>
    </source>
</reference>
<dbReference type="Pfam" id="PF00628">
    <property type="entry name" value="PHD"/>
    <property type="match status" value="1"/>
</dbReference>
<proteinExistence type="predicted"/>
<evidence type="ECO:0000313" key="7">
    <source>
        <dbReference type="EMBL" id="KAH3795263.1"/>
    </source>
</evidence>
<accession>A0A9D4FAN0</accession>
<dbReference type="GO" id="GO:0008270">
    <property type="term" value="F:zinc ion binding"/>
    <property type="evidence" value="ECO:0007669"/>
    <property type="project" value="UniProtKB-KW"/>
</dbReference>
<feature type="domain" description="Zinc finger PHD-type" evidence="6">
    <location>
        <begin position="39"/>
        <end position="84"/>
    </location>
</feature>
<evidence type="ECO:0000256" key="4">
    <source>
        <dbReference type="ARBA" id="ARBA00022833"/>
    </source>
</evidence>
<gene>
    <name evidence="7" type="ORF">DPMN_148812</name>
</gene>
<dbReference type="EMBL" id="JAIWYP010000007">
    <property type="protein sequence ID" value="KAH3795263.1"/>
    <property type="molecule type" value="Genomic_DNA"/>
</dbReference>
<dbReference type="InterPro" id="IPR013083">
    <property type="entry name" value="Znf_RING/FYVE/PHD"/>
</dbReference>
<dbReference type="InterPro" id="IPR019787">
    <property type="entry name" value="Znf_PHD-finger"/>
</dbReference>
<keyword evidence="3" id="KW-0863">Zinc-finger</keyword>
<evidence type="ECO:0000256" key="1">
    <source>
        <dbReference type="ARBA" id="ARBA00004123"/>
    </source>
</evidence>
<evidence type="ECO:0000256" key="2">
    <source>
        <dbReference type="ARBA" id="ARBA00022723"/>
    </source>
</evidence>
<dbReference type="Proteomes" id="UP000828390">
    <property type="component" value="Unassembled WGS sequence"/>
</dbReference>
<dbReference type="InterPro" id="IPR001965">
    <property type="entry name" value="Znf_PHD"/>
</dbReference>